<protein>
    <recommendedName>
        <fullName evidence="2">Phosphoadenosine phosphosulfate reductase</fullName>
    </recommendedName>
</protein>
<sequence length="247" mass="27143">AVPDQALALSQKHARLDALAREMDWSLLSLVSRGDTWFRDAEVITFFDALADGTLLDQFDTVLFYGAGSGGHAALSYALAAPFSRILAMSPLPSEGCDATTDRYAPAAENLAVAEHVFVPQDPAHADGTLGARNLMPLSCRHMGQKLEETLIDFGILDDVVCDAMDGVLTEAAFYRLLRARRDNTTYLRGLVARTIDADRPLLEALSVRNIAERLGRNRYARRFEKLREELAERGIAVPAGRRGDRP</sequence>
<feature type="non-terminal residue" evidence="1">
    <location>
        <position position="1"/>
    </location>
</feature>
<evidence type="ECO:0000313" key="1">
    <source>
        <dbReference type="EMBL" id="KKK90967.1"/>
    </source>
</evidence>
<proteinExistence type="predicted"/>
<evidence type="ECO:0008006" key="2">
    <source>
        <dbReference type="Google" id="ProtNLM"/>
    </source>
</evidence>
<organism evidence="1">
    <name type="scientific">marine sediment metagenome</name>
    <dbReference type="NCBI Taxonomy" id="412755"/>
    <lineage>
        <taxon>unclassified sequences</taxon>
        <taxon>metagenomes</taxon>
        <taxon>ecological metagenomes</taxon>
    </lineage>
</organism>
<dbReference type="EMBL" id="LAZR01048863">
    <property type="protein sequence ID" value="KKK90967.1"/>
    <property type="molecule type" value="Genomic_DNA"/>
</dbReference>
<dbReference type="AlphaFoldDB" id="A0A0F8ZAZ4"/>
<accession>A0A0F8ZAZ4</accession>
<comment type="caution">
    <text evidence="1">The sequence shown here is derived from an EMBL/GenBank/DDBJ whole genome shotgun (WGS) entry which is preliminary data.</text>
</comment>
<name>A0A0F8ZAZ4_9ZZZZ</name>
<reference evidence="1" key="1">
    <citation type="journal article" date="2015" name="Nature">
        <title>Complex archaea that bridge the gap between prokaryotes and eukaryotes.</title>
        <authorList>
            <person name="Spang A."/>
            <person name="Saw J.H."/>
            <person name="Jorgensen S.L."/>
            <person name="Zaremba-Niedzwiedzka K."/>
            <person name="Martijn J."/>
            <person name="Lind A.E."/>
            <person name="van Eijk R."/>
            <person name="Schleper C."/>
            <person name="Guy L."/>
            <person name="Ettema T.J."/>
        </authorList>
    </citation>
    <scope>NUCLEOTIDE SEQUENCE</scope>
</reference>
<gene>
    <name evidence="1" type="ORF">LCGC14_2717680</name>
</gene>